<organism evidence="16">
    <name type="scientific">Equus asinus asinus</name>
    <dbReference type="NCBI Taxonomy" id="83772"/>
    <lineage>
        <taxon>Eukaryota</taxon>
        <taxon>Metazoa</taxon>
        <taxon>Chordata</taxon>
        <taxon>Craniata</taxon>
        <taxon>Vertebrata</taxon>
        <taxon>Euteleostomi</taxon>
        <taxon>Mammalia</taxon>
        <taxon>Eutheria</taxon>
        <taxon>Laurasiatheria</taxon>
        <taxon>Perissodactyla</taxon>
        <taxon>Equidae</taxon>
        <taxon>Equus</taxon>
    </lineage>
</organism>
<dbReference type="AlphaFoldDB" id="A0A8C4LUA3"/>
<feature type="transmembrane region" description="Helical" evidence="13">
    <location>
        <begin position="770"/>
        <end position="786"/>
    </location>
</feature>
<protein>
    <recommendedName>
        <fullName evidence="11">ABC-type glutathione-S-conjugate transporter</fullName>
        <ecNumber evidence="11">7.6.2.3</ecNumber>
    </recommendedName>
</protein>
<feature type="domain" description="ABC transporter" evidence="14">
    <location>
        <begin position="258"/>
        <end position="482"/>
    </location>
</feature>
<feature type="domain" description="ABC transmembrane type-1" evidence="15">
    <location>
        <begin position="1"/>
        <end position="238"/>
    </location>
</feature>
<dbReference type="CDD" id="cd18595">
    <property type="entry name" value="ABC_6TM_MRP1_2_3_6_D1_like"/>
    <property type="match status" value="1"/>
</dbReference>
<dbReference type="InterPro" id="IPR003439">
    <property type="entry name" value="ABC_transporter-like_ATP-bd"/>
</dbReference>
<keyword evidence="3" id="KW-0813">Transport</keyword>
<keyword evidence="8" id="KW-1278">Translocase</keyword>
<dbReference type="CDD" id="cd18603">
    <property type="entry name" value="ABC_6TM_MRP1_2_3_6_D2_like"/>
    <property type="match status" value="1"/>
</dbReference>
<dbReference type="Pfam" id="PF00664">
    <property type="entry name" value="ABC_membrane"/>
    <property type="match status" value="2"/>
</dbReference>
<dbReference type="InterPro" id="IPR050173">
    <property type="entry name" value="ABC_transporter_C-like"/>
</dbReference>
<dbReference type="FunFam" id="3.40.50.300:FF:000074">
    <property type="entry name" value="Multidrug resistance-associated protein 5 isoform 1"/>
    <property type="match status" value="1"/>
</dbReference>
<keyword evidence="6" id="KW-0547">Nucleotide-binding</keyword>
<dbReference type="Gene3D" id="1.20.1560.10">
    <property type="entry name" value="ABC transporter type 1, transmembrane domain"/>
    <property type="match status" value="2"/>
</dbReference>
<dbReference type="CDD" id="cd03244">
    <property type="entry name" value="ABCC_MRP_domain2"/>
    <property type="match status" value="1"/>
</dbReference>
<evidence type="ECO:0000313" key="16">
    <source>
        <dbReference type="Ensembl" id="ENSEASP00005014370.1"/>
    </source>
</evidence>
<name>A0A8C4LUA3_EQUAS</name>
<keyword evidence="5" id="KW-0677">Repeat</keyword>
<evidence type="ECO:0000256" key="11">
    <source>
        <dbReference type="ARBA" id="ARBA00024220"/>
    </source>
</evidence>
<evidence type="ECO:0000256" key="1">
    <source>
        <dbReference type="ARBA" id="ARBA00004127"/>
    </source>
</evidence>
<feature type="transmembrane region" description="Helical" evidence="13">
    <location>
        <begin position="12"/>
        <end position="30"/>
    </location>
</feature>
<evidence type="ECO:0000256" key="5">
    <source>
        <dbReference type="ARBA" id="ARBA00022737"/>
    </source>
</evidence>
<keyword evidence="4 13" id="KW-0812">Transmembrane</keyword>
<evidence type="ECO:0000259" key="14">
    <source>
        <dbReference type="PROSITE" id="PS50893"/>
    </source>
</evidence>
<dbReference type="InterPro" id="IPR027417">
    <property type="entry name" value="P-loop_NTPase"/>
</dbReference>
<gene>
    <name evidence="16" type="primary">ABCC2</name>
</gene>
<comment type="subcellular location">
    <subcellularLocation>
        <location evidence="1">Endomembrane system</location>
        <topology evidence="1">Multi-pass membrane protein</topology>
    </subcellularLocation>
</comment>
<dbReference type="InterPro" id="IPR003593">
    <property type="entry name" value="AAA+_ATPase"/>
</dbReference>
<proteinExistence type="inferred from homology"/>
<evidence type="ECO:0000256" key="12">
    <source>
        <dbReference type="ARBA" id="ARBA00047523"/>
    </source>
</evidence>
<feature type="domain" description="ABC transmembrane type-1" evidence="15">
    <location>
        <begin position="537"/>
        <end position="821"/>
    </location>
</feature>
<evidence type="ECO:0000256" key="10">
    <source>
        <dbReference type="ARBA" id="ARBA00023136"/>
    </source>
</evidence>
<dbReference type="EC" id="7.6.2.3" evidence="11"/>
<dbReference type="Pfam" id="PF00005">
    <property type="entry name" value="ABC_tran"/>
    <property type="match status" value="2"/>
</dbReference>
<evidence type="ECO:0000256" key="13">
    <source>
        <dbReference type="SAM" id="Phobius"/>
    </source>
</evidence>
<dbReference type="GO" id="GO:0016324">
    <property type="term" value="C:apical plasma membrane"/>
    <property type="evidence" value="ECO:0007669"/>
    <property type="project" value="TreeGrafter"/>
</dbReference>
<dbReference type="PANTHER" id="PTHR24223">
    <property type="entry name" value="ATP-BINDING CASSETTE SUB-FAMILY C"/>
    <property type="match status" value="1"/>
</dbReference>
<dbReference type="InterPro" id="IPR011527">
    <property type="entry name" value="ABC1_TM_dom"/>
</dbReference>
<feature type="transmembrane region" description="Helical" evidence="13">
    <location>
        <begin position="679"/>
        <end position="700"/>
    </location>
</feature>
<dbReference type="OMA" id="RRRYILW"/>
<evidence type="ECO:0000256" key="2">
    <source>
        <dbReference type="ARBA" id="ARBA00009726"/>
    </source>
</evidence>
<keyword evidence="10 13" id="KW-0472">Membrane</keyword>
<accession>A0A8C4LUA3</accession>
<dbReference type="PROSITE" id="PS50929">
    <property type="entry name" value="ABC_TM1F"/>
    <property type="match status" value="2"/>
</dbReference>
<feature type="transmembrane region" description="Helical" evidence="13">
    <location>
        <begin position="183"/>
        <end position="203"/>
    </location>
</feature>
<feature type="domain" description="ABC transporter" evidence="14">
    <location>
        <begin position="857"/>
        <end position="1091"/>
    </location>
</feature>
<evidence type="ECO:0000256" key="7">
    <source>
        <dbReference type="ARBA" id="ARBA00022840"/>
    </source>
</evidence>
<evidence type="ECO:0000256" key="4">
    <source>
        <dbReference type="ARBA" id="ARBA00022692"/>
    </source>
</evidence>
<feature type="transmembrane region" description="Helical" evidence="13">
    <location>
        <begin position="656"/>
        <end position="673"/>
    </location>
</feature>
<reference evidence="16" key="1">
    <citation type="submission" date="2023-03" db="UniProtKB">
        <authorList>
            <consortium name="Ensembl"/>
        </authorList>
    </citation>
    <scope>IDENTIFICATION</scope>
</reference>
<dbReference type="FunFam" id="1.20.1560.10:FF:000001">
    <property type="entry name" value="ATP-binding cassette subfamily C member 1"/>
    <property type="match status" value="1"/>
</dbReference>
<dbReference type="PROSITE" id="PS50893">
    <property type="entry name" value="ABC_TRANSPORTER_2"/>
    <property type="match status" value="2"/>
</dbReference>
<dbReference type="SUPFAM" id="SSF90123">
    <property type="entry name" value="ABC transporter transmembrane region"/>
    <property type="match status" value="2"/>
</dbReference>
<dbReference type="FunFam" id="3.40.50.300:FF:000293">
    <property type="entry name" value="ATP binding cassette subfamily C member 1"/>
    <property type="match status" value="1"/>
</dbReference>
<dbReference type="PANTHER" id="PTHR24223:SF176">
    <property type="entry name" value="ATP-BINDING CASSETTE SUB-FAMILY C MEMBER 2"/>
    <property type="match status" value="1"/>
</dbReference>
<dbReference type="GO" id="GO:0016887">
    <property type="term" value="F:ATP hydrolysis activity"/>
    <property type="evidence" value="ECO:0007669"/>
    <property type="project" value="InterPro"/>
</dbReference>
<dbReference type="InterPro" id="IPR036640">
    <property type="entry name" value="ABC1_TM_sf"/>
</dbReference>
<dbReference type="SMART" id="SM00382">
    <property type="entry name" value="AAA"/>
    <property type="match status" value="2"/>
</dbReference>
<dbReference type="CDD" id="cd03250">
    <property type="entry name" value="ABCC_MRP_domain1"/>
    <property type="match status" value="1"/>
</dbReference>
<dbReference type="PROSITE" id="PS00211">
    <property type="entry name" value="ABC_TRANSPORTER_1"/>
    <property type="match status" value="1"/>
</dbReference>
<feature type="transmembrane region" description="Helical" evidence="13">
    <location>
        <begin position="94"/>
        <end position="113"/>
    </location>
</feature>
<comment type="catalytic activity">
    <reaction evidence="12">
        <text>leukotriene C4(in) + ATP + H2O = leukotriene C4(out) + ADP + phosphate + H(+)</text>
        <dbReference type="Rhea" id="RHEA:38963"/>
        <dbReference type="ChEBI" id="CHEBI:15377"/>
        <dbReference type="ChEBI" id="CHEBI:15378"/>
        <dbReference type="ChEBI" id="CHEBI:30616"/>
        <dbReference type="ChEBI" id="CHEBI:43474"/>
        <dbReference type="ChEBI" id="CHEBI:57973"/>
        <dbReference type="ChEBI" id="CHEBI:456216"/>
    </reaction>
    <physiologicalReaction direction="left-to-right" evidence="12">
        <dbReference type="Rhea" id="RHEA:38964"/>
    </physiologicalReaction>
</comment>
<dbReference type="Ensembl" id="ENSEAST00005015613.1">
    <property type="protein sequence ID" value="ENSEASP00005014370.1"/>
    <property type="gene ID" value="ENSEASG00005009680.1"/>
</dbReference>
<feature type="transmembrane region" description="Helical" evidence="13">
    <location>
        <begin position="119"/>
        <end position="138"/>
    </location>
</feature>
<feature type="transmembrane region" description="Helical" evidence="13">
    <location>
        <begin position="527"/>
        <end position="551"/>
    </location>
</feature>
<comment type="similarity">
    <text evidence="2">Belongs to the ABC transporter superfamily. ABCC family. Conjugate transporter (TC 3.A.1.208) subfamily.</text>
</comment>
<dbReference type="Gene3D" id="3.40.50.300">
    <property type="entry name" value="P-loop containing nucleotide triphosphate hydrolases"/>
    <property type="match status" value="2"/>
</dbReference>
<dbReference type="InterPro" id="IPR017871">
    <property type="entry name" value="ABC_transporter-like_CS"/>
</dbReference>
<evidence type="ECO:0000256" key="9">
    <source>
        <dbReference type="ARBA" id="ARBA00022989"/>
    </source>
</evidence>
<sequence>RLLISFTSDLDTYVWVGYICAVLFFVVALVQSFCLQSYFQLCFILGTKVRATVMASIYKKALSLSNQTRKQYTIGETVNLMSVDAQKLMDVTNFIHLLWSTVLQIILSIYFLWAEMGPSVLAGVGVMVLLIPLNGILATKNRAIQILKYFAWEPSFKDQVHNLRKKELRNLLTFGQLQSVMTFLLYLTPVLVSVTTFSVYVLVDSNNILTAEKAFTSITLFNILRFPMSMLPMLISSIDVGTYIRLKEGAFFLTDKAVQFSEASFTWDRDMEATIRDVNLDIMPGQLVAVVGTVGSGKSSLMSAMLGEMENVHGHITIKGTVAYVPQQSWIQNGTIKDNILFGAEFDEKRYQQVLEACALLPDLEVLPGGDRAEIGEKGINLSGGQKQRISLARATYQNSDIYILDDPLSAVDAHVGKHIFNKVLGPNGLLKGKTRLLVTHSIHFLPQMDEIVVLGNGTILEKGPYSTLLAKKGVLPDFAICYPRFQGTSLPIVIGILGNSSPKAIKNSTNVEVGVLQVKFSIYLKYLGAIGWCSIAFIILAYILNSVAFVGSNLWLSAWTNDSKNFNATNYPASQRDLRVGVYGALGLAQGVFVLIANIWTVYGTTHASNILHKQLLNNILRAPMSFFDTTPIGRIVNRFAGDISTVDDTLPMSLRSWILCFLGIISVLVMICMATPIFVVIIIPLGIVYVAVQIFYVATSRQLRRLDSVTRSPIYSHFSETVSGLSVIRAFEHQHRFLKHSEVGIDTNQKCVLSWVTANRWLAVRLELIGNLIVFFSALLMVVYRDTLTGDTVGFVLSNALNITQTLNWLVRMTSETETNIVAVERIDEYINVENEAPWVTDKKPPAGWPSKGEIQFSNYEVRYRPELDLVLKGITCDIKSTEKIGVVGRTGAGKSSLTNSLFRILEAAGGQIIIDGVDIASIGLHDLREKLTIIPQDPILFSGTLRMNLDPFNNYSDEEVWKALELAHLKSFVAGLPLGLSYEVAEAGDNLSTGQRQLLCLARALLRKSKILIMDEATAAVDLETDQLIQTTIQNEFSHCTAITIAHRLHTIMDSDKIMVLDNGRIVEYGSPEELLKNSGPFYLMAKEAGIEHTNSTSF</sequence>
<dbReference type="GO" id="GO:0012505">
    <property type="term" value="C:endomembrane system"/>
    <property type="evidence" value="ECO:0007669"/>
    <property type="project" value="UniProtKB-SubCell"/>
</dbReference>
<evidence type="ECO:0000256" key="3">
    <source>
        <dbReference type="ARBA" id="ARBA00022448"/>
    </source>
</evidence>
<dbReference type="SUPFAM" id="SSF52540">
    <property type="entry name" value="P-loop containing nucleoside triphosphate hydrolases"/>
    <property type="match status" value="2"/>
</dbReference>
<keyword evidence="7" id="KW-0067">ATP-binding</keyword>
<evidence type="ECO:0000256" key="8">
    <source>
        <dbReference type="ARBA" id="ARBA00022967"/>
    </source>
</evidence>
<evidence type="ECO:0000256" key="6">
    <source>
        <dbReference type="ARBA" id="ARBA00022741"/>
    </source>
</evidence>
<evidence type="ECO:0000259" key="15">
    <source>
        <dbReference type="PROSITE" id="PS50929"/>
    </source>
</evidence>
<feature type="transmembrane region" description="Helical" evidence="13">
    <location>
        <begin position="581"/>
        <end position="604"/>
    </location>
</feature>
<dbReference type="GO" id="GO:0015431">
    <property type="term" value="F:ABC-type glutathione S-conjugate transporter activity"/>
    <property type="evidence" value="ECO:0007669"/>
    <property type="project" value="UniProtKB-EC"/>
</dbReference>
<dbReference type="GO" id="GO:0005524">
    <property type="term" value="F:ATP binding"/>
    <property type="evidence" value="ECO:0007669"/>
    <property type="project" value="UniProtKB-KW"/>
</dbReference>
<keyword evidence="9 13" id="KW-1133">Transmembrane helix</keyword>